<keyword evidence="2" id="KW-0560">Oxidoreductase</keyword>
<dbReference type="Proteomes" id="UP000245288">
    <property type="component" value="Unassembled WGS sequence"/>
</dbReference>
<dbReference type="PIRSF" id="PIRSF000171">
    <property type="entry name" value="SDHA_APRA_LASPO"/>
    <property type="match status" value="1"/>
</dbReference>
<comment type="caution">
    <text evidence="5">The sequence shown here is derived from an EMBL/GenBank/DDBJ whole genome shotgun (WGS) entry which is preliminary data.</text>
</comment>
<dbReference type="InterPro" id="IPR003953">
    <property type="entry name" value="FAD-dep_OxRdtase_2_FAD-bd"/>
</dbReference>
<dbReference type="GO" id="GO:0016491">
    <property type="term" value="F:oxidoreductase activity"/>
    <property type="evidence" value="ECO:0007669"/>
    <property type="project" value="UniProtKB-KW"/>
</dbReference>
<evidence type="ECO:0000256" key="2">
    <source>
        <dbReference type="ARBA" id="ARBA00023002"/>
    </source>
</evidence>
<dbReference type="Pfam" id="PF00890">
    <property type="entry name" value="FAD_binding_2"/>
    <property type="match status" value="1"/>
</dbReference>
<accession>A0A2V1JMR3</accession>
<dbReference type="SUPFAM" id="SSF46977">
    <property type="entry name" value="Succinate dehydrogenase/fumarate reductase flavoprotein C-terminal domain"/>
    <property type="match status" value="1"/>
</dbReference>
<dbReference type="PRINTS" id="PR00411">
    <property type="entry name" value="PNDRDTASEI"/>
</dbReference>
<feature type="domain" description="FAD-dependent oxidoreductase 2 FAD-binding" evidence="3">
    <location>
        <begin position="14"/>
        <end position="224"/>
    </location>
</feature>
<dbReference type="PANTHER" id="PTHR11632:SF51">
    <property type="entry name" value="SUCCINATE DEHYDROGENASE [UBIQUINONE] FLAVOPROTEIN SUBUNIT, MITOCHONDRIAL"/>
    <property type="match status" value="1"/>
</dbReference>
<evidence type="ECO:0000313" key="6">
    <source>
        <dbReference type="Proteomes" id="UP000245288"/>
    </source>
</evidence>
<feature type="domain" description="Fumarate reductase/succinate dehydrogenase flavoprotein-like C-terminal" evidence="4">
    <location>
        <begin position="454"/>
        <end position="559"/>
    </location>
</feature>
<organism evidence="5 6">
    <name type="scientific">Eubacterium ramulus</name>
    <dbReference type="NCBI Taxonomy" id="39490"/>
    <lineage>
        <taxon>Bacteria</taxon>
        <taxon>Bacillati</taxon>
        <taxon>Bacillota</taxon>
        <taxon>Clostridia</taxon>
        <taxon>Eubacteriales</taxon>
        <taxon>Eubacteriaceae</taxon>
        <taxon>Eubacterium</taxon>
    </lineage>
</organism>
<dbReference type="SUPFAM" id="SSF51905">
    <property type="entry name" value="FAD/NAD(P)-binding domain"/>
    <property type="match status" value="1"/>
</dbReference>
<evidence type="ECO:0000259" key="3">
    <source>
        <dbReference type="Pfam" id="PF00890"/>
    </source>
</evidence>
<dbReference type="PANTHER" id="PTHR11632">
    <property type="entry name" value="SUCCINATE DEHYDROGENASE 2 FLAVOPROTEIN SUBUNIT"/>
    <property type="match status" value="1"/>
</dbReference>
<dbReference type="InterPro" id="IPR030664">
    <property type="entry name" value="SdhA/FrdA/AprA"/>
</dbReference>
<name>A0A2V1JMR3_EUBRA</name>
<reference evidence="5 6" key="1">
    <citation type="submission" date="2014-09" db="EMBL/GenBank/DDBJ databases">
        <title>Butyrate-producing bacteria isolated from human gut.</title>
        <authorList>
            <person name="Zhang Q."/>
            <person name="Zhao L."/>
        </authorList>
    </citation>
    <scope>NUCLEOTIDE SEQUENCE [LARGE SCALE GENOMIC DNA]</scope>
    <source>
        <strain evidence="5 6">21</strain>
    </source>
</reference>
<keyword evidence="6" id="KW-1185">Reference proteome</keyword>
<keyword evidence="1" id="KW-0285">Flavoprotein</keyword>
<dbReference type="PRINTS" id="PR00368">
    <property type="entry name" value="FADPNR"/>
</dbReference>
<evidence type="ECO:0000259" key="4">
    <source>
        <dbReference type="Pfam" id="PF02910"/>
    </source>
</evidence>
<dbReference type="InterPro" id="IPR036188">
    <property type="entry name" value="FAD/NAD-bd_sf"/>
</dbReference>
<dbReference type="Gene3D" id="3.50.50.60">
    <property type="entry name" value="FAD/NAD(P)-binding domain"/>
    <property type="match status" value="2"/>
</dbReference>
<dbReference type="Pfam" id="PF02910">
    <property type="entry name" value="Succ_DH_flav_C"/>
    <property type="match status" value="1"/>
</dbReference>
<gene>
    <name evidence="5" type="ORF">LG34_16635</name>
</gene>
<evidence type="ECO:0000313" key="5">
    <source>
        <dbReference type="EMBL" id="PWE85316.1"/>
    </source>
</evidence>
<dbReference type="EMBL" id="JRFU01000227">
    <property type="protein sequence ID" value="PWE85316.1"/>
    <property type="molecule type" value="Genomic_DNA"/>
</dbReference>
<protein>
    <submittedName>
        <fullName evidence="5">Uncharacterized protein</fullName>
    </submittedName>
</protein>
<sequence>MEKQEIKQEKMSADVLIIGGGIAGLTAAISVKEENPDISVLVVEKQTSGYSGKANKGGGVLQYFDLEKTTPEMFNEYHANAVGGYLANQNLLKKYVAMNNELLDKMESWGVNIPKKRIPTGPMTYMIGVDLDLTLKMRATATKLGVKFIDKTTISDLLTRDGQIAGAVGYSIIDGTFYVFEGKSVILCTGSQNYRVAPMWSNGRGDGIAAAYRAGAQMRNPEFGNFAQLYRVHSNRECVFGENVMYDAYGENITKNFRRFPEADISSSAVAEWYNTMASGRGPVYLHPMESETTKNDTMMFYIWDRPYGLPFWKIDFEKGSSVDGFEGDEKWEVEPGFVGEQSPVKVDEQMATTIPGMYAAGDVCYDGSCAPGAVPAPPGRNRGSGILNAVFAGVVSGQQAAAYAADHAQQPIDDAQVAQLKEDAFAPLFREEGVRAKEVIDKIQQLVCPVENSVYMSQHRLDVCLRKLAQIKPMVAQLKAEDFHDLLSCHEAEAMVLSAEMQFKGASMRKESRGWFLREDYPQMDNENWLKWIVCENDNGAMKFSTEDVPIETYQVQPPRFH</sequence>
<dbReference type="AlphaFoldDB" id="A0A2V1JMR3"/>
<dbReference type="RefSeq" id="WP_158582262.1">
    <property type="nucleotide sequence ID" value="NZ_CABMEW010000014.1"/>
</dbReference>
<proteinExistence type="predicted"/>
<dbReference type="InterPro" id="IPR037099">
    <property type="entry name" value="Fum_R/Succ_DH_flav-like_C_sf"/>
</dbReference>
<evidence type="ECO:0000256" key="1">
    <source>
        <dbReference type="ARBA" id="ARBA00022630"/>
    </source>
</evidence>
<dbReference type="InterPro" id="IPR015939">
    <property type="entry name" value="Fum_Rdtase/Succ_DH_flav-like_C"/>
</dbReference>